<dbReference type="Pfam" id="PF22036">
    <property type="entry name" value="MoaF_like"/>
    <property type="match status" value="1"/>
</dbReference>
<evidence type="ECO:0000313" key="3">
    <source>
        <dbReference type="Proteomes" id="UP000798808"/>
    </source>
</evidence>
<reference evidence="2 3" key="1">
    <citation type="submission" date="2019-02" db="EMBL/GenBank/DDBJ databases">
        <authorList>
            <person name="Goldberg S.R."/>
            <person name="Haltli B.A."/>
            <person name="Correa H."/>
            <person name="Russell K.G."/>
        </authorList>
    </citation>
    <scope>NUCLEOTIDE SEQUENCE [LARGE SCALE GENOMIC DNA]</scope>
    <source>
        <strain evidence="2 3">JCM 16186</strain>
    </source>
</reference>
<dbReference type="Gene3D" id="2.40.128.20">
    <property type="match status" value="1"/>
</dbReference>
<proteinExistence type="predicted"/>
<dbReference type="InterPro" id="IPR053892">
    <property type="entry name" value="MoaF-like"/>
</dbReference>
<dbReference type="RefSeq" id="WP_155176697.1">
    <property type="nucleotide sequence ID" value="NZ_BAAAFL010000012.1"/>
</dbReference>
<dbReference type="EMBL" id="SMLW01000673">
    <property type="protein sequence ID" value="MTI28809.1"/>
    <property type="molecule type" value="Genomic_DNA"/>
</dbReference>
<dbReference type="InterPro" id="IPR012674">
    <property type="entry name" value="Calycin"/>
</dbReference>
<dbReference type="Proteomes" id="UP000798808">
    <property type="component" value="Unassembled WGS sequence"/>
</dbReference>
<keyword evidence="3" id="KW-1185">Reference proteome</keyword>
<evidence type="ECO:0000313" key="2">
    <source>
        <dbReference type="EMBL" id="MTI28809.1"/>
    </source>
</evidence>
<protein>
    <recommendedName>
        <fullName evidence="1">MoaF-like domain-containing protein</fullName>
    </recommendedName>
</protein>
<comment type="caution">
    <text evidence="2">The sequence shown here is derived from an EMBL/GenBank/DDBJ whole genome shotgun (WGS) entry which is preliminary data.</text>
</comment>
<sequence>MKKVLLVFCIAVAFASCKDEPAKKSITKDTSDKTAVEIIGKQAVLTYPDFTAEVSYLSDTTLHWKSVNSQGKAAEGDEKISYKKLNESLFFLNWIEEDGLTVSQVIDLKQKKVTSYVSFAEENSNRGKRAAIFLEGTFEFK</sequence>
<dbReference type="PROSITE" id="PS51257">
    <property type="entry name" value="PROKAR_LIPOPROTEIN"/>
    <property type="match status" value="1"/>
</dbReference>
<accession>A0ABW9RX23</accession>
<name>A0ABW9RX23_9BACT</name>
<organism evidence="2 3">
    <name type="scientific">Fulvivirga kasyanovii</name>
    <dbReference type="NCBI Taxonomy" id="396812"/>
    <lineage>
        <taxon>Bacteria</taxon>
        <taxon>Pseudomonadati</taxon>
        <taxon>Bacteroidota</taxon>
        <taxon>Cytophagia</taxon>
        <taxon>Cytophagales</taxon>
        <taxon>Fulvivirgaceae</taxon>
        <taxon>Fulvivirga</taxon>
    </lineage>
</organism>
<evidence type="ECO:0000259" key="1">
    <source>
        <dbReference type="Pfam" id="PF22036"/>
    </source>
</evidence>
<gene>
    <name evidence="2" type="ORF">E1163_27870</name>
</gene>
<feature type="domain" description="MoaF-like" evidence="1">
    <location>
        <begin position="39"/>
        <end position="123"/>
    </location>
</feature>